<protein>
    <submittedName>
        <fullName evidence="2">Uncharacterized protein</fullName>
    </submittedName>
</protein>
<sequence length="286" mass="30426">MFALAIILHAITFALFVFRVRDGFSGHFWIAPRGKSVPKFLDTAIESTDVEAEASKSAQPLTVSKSAFLISNSHSRIIRPLPRRVFYNRELIETERIEQMQIQELIQTLPSALSPPVGEEYDSSPSVVNGGEVVVESENSGESVQPTASAPMFVAPNQAVAPTASAPMFVAPNQAVAVDFVLSSSVSTPSAPSSAPFSSLTSTLSFVLSPTLSTPILDQLTPVQEPLLVAGLEGAVNNLELAQSDFEFIPIPAKQIPASDESVSAPNSKSNSNSNSSPSRTSTRDP</sequence>
<dbReference type="Proteomes" id="UP000663861">
    <property type="component" value="Unassembled WGS sequence"/>
</dbReference>
<reference evidence="2" key="1">
    <citation type="submission" date="2021-01" db="EMBL/GenBank/DDBJ databases">
        <authorList>
            <person name="Kaushik A."/>
        </authorList>
    </citation>
    <scope>NUCLEOTIDE SEQUENCE</scope>
    <source>
        <strain evidence="2">AG4-RS23</strain>
    </source>
</reference>
<evidence type="ECO:0000313" key="2">
    <source>
        <dbReference type="EMBL" id="CAE6461952.1"/>
    </source>
</evidence>
<feature type="region of interest" description="Disordered" evidence="1">
    <location>
        <begin position="259"/>
        <end position="286"/>
    </location>
</feature>
<dbReference type="EMBL" id="CAJMWY010001221">
    <property type="protein sequence ID" value="CAE6461952.1"/>
    <property type="molecule type" value="Genomic_DNA"/>
</dbReference>
<evidence type="ECO:0000256" key="1">
    <source>
        <dbReference type="SAM" id="MobiDB-lite"/>
    </source>
</evidence>
<dbReference type="AlphaFoldDB" id="A0A8H3BRM8"/>
<name>A0A8H3BRM8_9AGAM</name>
<gene>
    <name evidence="2" type="ORF">RDB_LOCUS69862</name>
</gene>
<feature type="compositionally biased region" description="Low complexity" evidence="1">
    <location>
        <begin position="262"/>
        <end position="286"/>
    </location>
</feature>
<proteinExistence type="predicted"/>
<organism evidence="2 3">
    <name type="scientific">Rhizoctonia solani</name>
    <dbReference type="NCBI Taxonomy" id="456999"/>
    <lineage>
        <taxon>Eukaryota</taxon>
        <taxon>Fungi</taxon>
        <taxon>Dikarya</taxon>
        <taxon>Basidiomycota</taxon>
        <taxon>Agaricomycotina</taxon>
        <taxon>Agaricomycetes</taxon>
        <taxon>Cantharellales</taxon>
        <taxon>Ceratobasidiaceae</taxon>
        <taxon>Rhizoctonia</taxon>
    </lineage>
</organism>
<accession>A0A8H3BRM8</accession>
<comment type="caution">
    <text evidence="2">The sequence shown here is derived from an EMBL/GenBank/DDBJ whole genome shotgun (WGS) entry which is preliminary data.</text>
</comment>
<evidence type="ECO:0000313" key="3">
    <source>
        <dbReference type="Proteomes" id="UP000663861"/>
    </source>
</evidence>